<comment type="caution">
    <text evidence="1">The sequence shown here is derived from an EMBL/GenBank/DDBJ whole genome shotgun (WGS) entry which is preliminary data.</text>
</comment>
<evidence type="ECO:0000313" key="2">
    <source>
        <dbReference type="Proteomes" id="UP000275749"/>
    </source>
</evidence>
<sequence length="175" mass="18831">MRYLAGMSANRSAAARAIDAARAGRIDSLAALQGTASIDVDASAETTFAVLTDLDAWPAIIPGVTRMRTHLTSGAGPRPGDTFSWRNQGFPLRSTLQRLEYPTQVCWTGKALWIVAAHCNTITELPAGRCRLTSTESMAGFGVSHLMSTSSLNHQLRLFVEAIAVEAERRARDSA</sequence>
<dbReference type="InterPro" id="IPR023393">
    <property type="entry name" value="START-like_dom_sf"/>
</dbReference>
<organism evidence="1 2">
    <name type="scientific">Luteococcus japonicus</name>
    <dbReference type="NCBI Taxonomy" id="33984"/>
    <lineage>
        <taxon>Bacteria</taxon>
        <taxon>Bacillati</taxon>
        <taxon>Actinomycetota</taxon>
        <taxon>Actinomycetes</taxon>
        <taxon>Propionibacteriales</taxon>
        <taxon>Propionibacteriaceae</taxon>
        <taxon>Luteococcus</taxon>
    </lineage>
</organism>
<dbReference type="AlphaFoldDB" id="A0A3N1ZSQ6"/>
<evidence type="ECO:0000313" key="1">
    <source>
        <dbReference type="EMBL" id="ROR53417.1"/>
    </source>
</evidence>
<dbReference type="SUPFAM" id="SSF55961">
    <property type="entry name" value="Bet v1-like"/>
    <property type="match status" value="1"/>
</dbReference>
<protein>
    <submittedName>
        <fullName evidence="1">Polyketide cyclase/dehydrase/lipid transport protein</fullName>
    </submittedName>
</protein>
<gene>
    <name evidence="1" type="ORF">EDD41_0565</name>
</gene>
<dbReference type="EMBL" id="RKHG01000001">
    <property type="protein sequence ID" value="ROR53417.1"/>
    <property type="molecule type" value="Genomic_DNA"/>
</dbReference>
<dbReference type="Gene3D" id="3.30.530.20">
    <property type="match status" value="1"/>
</dbReference>
<dbReference type="InterPro" id="IPR019587">
    <property type="entry name" value="Polyketide_cyclase/dehydratase"/>
</dbReference>
<reference evidence="1 2" key="1">
    <citation type="submission" date="2018-11" db="EMBL/GenBank/DDBJ databases">
        <title>Sequencing the genomes of 1000 actinobacteria strains.</title>
        <authorList>
            <person name="Klenk H.-P."/>
        </authorList>
    </citation>
    <scope>NUCLEOTIDE SEQUENCE [LARGE SCALE GENOMIC DNA]</scope>
    <source>
        <strain evidence="1 2">DSM 10546</strain>
    </source>
</reference>
<accession>A0A3N1ZSQ6</accession>
<dbReference type="Pfam" id="PF10604">
    <property type="entry name" value="Polyketide_cyc2"/>
    <property type="match status" value="1"/>
</dbReference>
<proteinExistence type="predicted"/>
<name>A0A3N1ZSQ6_9ACTN</name>
<dbReference type="Proteomes" id="UP000275749">
    <property type="component" value="Unassembled WGS sequence"/>
</dbReference>